<evidence type="ECO:0008006" key="3">
    <source>
        <dbReference type="Google" id="ProtNLM"/>
    </source>
</evidence>
<organism evidence="1 2">
    <name type="scientific">Streptomyces xantholiticus</name>
    <dbReference type="NCBI Taxonomy" id="68285"/>
    <lineage>
        <taxon>Bacteria</taxon>
        <taxon>Bacillati</taxon>
        <taxon>Actinomycetota</taxon>
        <taxon>Actinomycetes</taxon>
        <taxon>Kitasatosporales</taxon>
        <taxon>Streptomycetaceae</taxon>
        <taxon>Streptomyces</taxon>
    </lineage>
</organism>
<accession>A0ABV1UNJ1</accession>
<proteinExistence type="predicted"/>
<name>A0ABV1UNJ1_9ACTN</name>
<comment type="caution">
    <text evidence="1">The sequence shown here is derived from an EMBL/GenBank/DDBJ whole genome shotgun (WGS) entry which is preliminary data.</text>
</comment>
<sequence>MSSTAPILLNSQIIGRAHYAARALLDRELRRTGITFHQSMALNAAAGEGGTADTGRIVELMTSTLKIDEATARDTVSELLAAELFEPLEALEARPDRGPCVALTEAGRTEQSRLAAVAVEFAPRVYGEIPAEDLAVAGRVLTEVIARANAVYAETADRY</sequence>
<keyword evidence="2" id="KW-1185">Reference proteome</keyword>
<dbReference type="InterPro" id="IPR036390">
    <property type="entry name" value="WH_DNA-bd_sf"/>
</dbReference>
<dbReference type="SUPFAM" id="SSF46785">
    <property type="entry name" value="Winged helix' DNA-binding domain"/>
    <property type="match status" value="1"/>
</dbReference>
<dbReference type="InterPro" id="IPR036388">
    <property type="entry name" value="WH-like_DNA-bd_sf"/>
</dbReference>
<dbReference type="RefSeq" id="WP_351974824.1">
    <property type="nucleotide sequence ID" value="NZ_JBEPBX010000002.1"/>
</dbReference>
<evidence type="ECO:0000313" key="2">
    <source>
        <dbReference type="Proteomes" id="UP001445472"/>
    </source>
</evidence>
<dbReference type="Proteomes" id="UP001445472">
    <property type="component" value="Unassembled WGS sequence"/>
</dbReference>
<dbReference type="Gene3D" id="1.10.10.10">
    <property type="entry name" value="Winged helix-like DNA-binding domain superfamily/Winged helix DNA-binding domain"/>
    <property type="match status" value="1"/>
</dbReference>
<gene>
    <name evidence="1" type="ORF">ABT276_03040</name>
</gene>
<protein>
    <recommendedName>
        <fullName evidence="3">MarR family transcriptional regulator</fullName>
    </recommendedName>
</protein>
<reference evidence="1 2" key="1">
    <citation type="submission" date="2024-06" db="EMBL/GenBank/DDBJ databases">
        <title>The Natural Products Discovery Center: Release of the First 8490 Sequenced Strains for Exploring Actinobacteria Biosynthetic Diversity.</title>
        <authorList>
            <person name="Kalkreuter E."/>
            <person name="Kautsar S.A."/>
            <person name="Yang D."/>
            <person name="Bader C.D."/>
            <person name="Teijaro C.N."/>
            <person name="Fluegel L."/>
            <person name="Davis C.M."/>
            <person name="Simpson J.R."/>
            <person name="Lauterbach L."/>
            <person name="Steele A.D."/>
            <person name="Gui C."/>
            <person name="Meng S."/>
            <person name="Li G."/>
            <person name="Viehrig K."/>
            <person name="Ye F."/>
            <person name="Su P."/>
            <person name="Kiefer A.F."/>
            <person name="Nichols A."/>
            <person name="Cepeda A.J."/>
            <person name="Yan W."/>
            <person name="Fan B."/>
            <person name="Jiang Y."/>
            <person name="Adhikari A."/>
            <person name="Zheng C.-J."/>
            <person name="Schuster L."/>
            <person name="Cowan T.M."/>
            <person name="Smanski M.J."/>
            <person name="Chevrette M.G."/>
            <person name="De Carvalho L.P.S."/>
            <person name="Shen B."/>
        </authorList>
    </citation>
    <scope>NUCLEOTIDE SEQUENCE [LARGE SCALE GENOMIC DNA]</scope>
    <source>
        <strain evidence="1 2">NPDC000837</strain>
    </source>
</reference>
<evidence type="ECO:0000313" key="1">
    <source>
        <dbReference type="EMBL" id="MER6612375.1"/>
    </source>
</evidence>
<dbReference type="EMBL" id="JBEPBX010000002">
    <property type="protein sequence ID" value="MER6612375.1"/>
    <property type="molecule type" value="Genomic_DNA"/>
</dbReference>